<evidence type="ECO:0000313" key="2">
    <source>
        <dbReference type="EMBL" id="KEZ76658.1"/>
    </source>
</evidence>
<feature type="domain" description="AB hydrolase-1" evidence="1">
    <location>
        <begin position="10"/>
        <end position="167"/>
    </location>
</feature>
<dbReference type="Proteomes" id="UP000028302">
    <property type="component" value="Unassembled WGS sequence"/>
</dbReference>
<dbReference type="PATRIC" id="fig|1304275.5.peg.2784"/>
<dbReference type="GO" id="GO:0016787">
    <property type="term" value="F:hydrolase activity"/>
    <property type="evidence" value="ECO:0007669"/>
    <property type="project" value="UniProtKB-KW"/>
</dbReference>
<dbReference type="Gene3D" id="3.40.50.1820">
    <property type="entry name" value="alpha/beta hydrolase"/>
    <property type="match status" value="1"/>
</dbReference>
<keyword evidence="2" id="KW-0378">Hydrolase</keyword>
<dbReference type="AlphaFoldDB" id="A0A084IIX4"/>
<reference evidence="2 3" key="1">
    <citation type="submission" date="2013-03" db="EMBL/GenBank/DDBJ databases">
        <title>Salinisphaera hydrothermalis C41B8 Genome Sequencing.</title>
        <authorList>
            <person name="Li C."/>
            <person name="Lai Q."/>
            <person name="Shao Z."/>
        </authorList>
    </citation>
    <scope>NUCLEOTIDE SEQUENCE [LARGE SCALE GENOMIC DNA]</scope>
    <source>
        <strain evidence="2 3">C41B8</strain>
    </source>
</reference>
<organism evidence="2 3">
    <name type="scientific">Salinisphaera hydrothermalis (strain C41B8)</name>
    <dbReference type="NCBI Taxonomy" id="1304275"/>
    <lineage>
        <taxon>Bacteria</taxon>
        <taxon>Pseudomonadati</taxon>
        <taxon>Pseudomonadota</taxon>
        <taxon>Gammaproteobacteria</taxon>
        <taxon>Salinisphaerales</taxon>
        <taxon>Salinisphaeraceae</taxon>
        <taxon>Salinisphaera</taxon>
    </lineage>
</organism>
<dbReference type="SUPFAM" id="SSF53474">
    <property type="entry name" value="alpha/beta-Hydrolases"/>
    <property type="match status" value="1"/>
</dbReference>
<evidence type="ECO:0000313" key="3">
    <source>
        <dbReference type="Proteomes" id="UP000028302"/>
    </source>
</evidence>
<sequence length="197" mass="21447">MEAAGGGCSVVLLPALSSISTRGEMRPLMDRLAPAFHATTIDWPGFGDRPRPRVDWTPRVLSAFLDDALHRIAQPPHAVVAAGHAATYALHQAVERPGTIDQLVLIAPTWRGPLPTMMGGQRPWFAPIRTAFDMPVLGPALYRLNVSRPILDKMVKGHVYSDPEWLAGDRLAEKRAVVRAPGARHASVRFVSGGLDR</sequence>
<evidence type="ECO:0000259" key="1">
    <source>
        <dbReference type="Pfam" id="PF12697"/>
    </source>
</evidence>
<dbReference type="Pfam" id="PF12697">
    <property type="entry name" value="Abhydrolase_6"/>
    <property type="match status" value="1"/>
</dbReference>
<dbReference type="InterPro" id="IPR000073">
    <property type="entry name" value="AB_hydrolase_1"/>
</dbReference>
<dbReference type="PANTHER" id="PTHR47914:SF1">
    <property type="entry name" value="ALPHA_BETA-HYDROLASES SUPERFAMILY PROTEIN"/>
    <property type="match status" value="1"/>
</dbReference>
<comment type="caution">
    <text evidence="2">The sequence shown here is derived from an EMBL/GenBank/DDBJ whole genome shotgun (WGS) entry which is preliminary data.</text>
</comment>
<protein>
    <submittedName>
        <fullName evidence="2">Putative alpha/beta hydrolase superfamily protein</fullName>
    </submittedName>
</protein>
<keyword evidence="3" id="KW-1185">Reference proteome</keyword>
<dbReference type="EMBL" id="APNK01000024">
    <property type="protein sequence ID" value="KEZ76658.1"/>
    <property type="molecule type" value="Genomic_DNA"/>
</dbReference>
<name>A0A084IIX4_SALHC</name>
<gene>
    <name evidence="2" type="ORF">C41B8_13625</name>
</gene>
<dbReference type="InterPro" id="IPR029058">
    <property type="entry name" value="AB_hydrolase_fold"/>
</dbReference>
<dbReference type="PANTHER" id="PTHR47914">
    <property type="entry name" value="ALPHA/BETA-HYDROLASES SUPERFAMILY PROTEIN"/>
    <property type="match status" value="1"/>
</dbReference>
<dbReference type="STRING" id="1304275.C41B8_13625"/>
<accession>A0A084IIX4</accession>
<dbReference type="eggNOG" id="COG0596">
    <property type="taxonomic scope" value="Bacteria"/>
</dbReference>
<proteinExistence type="predicted"/>
<dbReference type="RefSeq" id="WP_269634492.1">
    <property type="nucleotide sequence ID" value="NZ_APNK01000024.1"/>
</dbReference>